<comment type="caution">
    <text evidence="1">The sequence shown here is derived from an EMBL/GenBank/DDBJ whole genome shotgun (WGS) entry which is preliminary data.</text>
</comment>
<dbReference type="InterPro" id="IPR017850">
    <property type="entry name" value="Alkaline_phosphatase_core_sf"/>
</dbReference>
<protein>
    <submittedName>
        <fullName evidence="1">BREX-1 system phosphatase PglZ type A</fullName>
    </submittedName>
</protein>
<dbReference type="Gene3D" id="3.40.720.10">
    <property type="entry name" value="Alkaline Phosphatase, subunit A"/>
    <property type="match status" value="1"/>
</dbReference>
<accession>A0ABW4CDQ2</accession>
<organism evidence="1 2">
    <name type="scientific">Lacticaseibacillus mingshuiensis</name>
    <dbReference type="NCBI Taxonomy" id="2799574"/>
    <lineage>
        <taxon>Bacteria</taxon>
        <taxon>Bacillati</taxon>
        <taxon>Bacillota</taxon>
        <taxon>Bacilli</taxon>
        <taxon>Lactobacillales</taxon>
        <taxon>Lactobacillaceae</taxon>
        <taxon>Lacticaseibacillus</taxon>
    </lineage>
</organism>
<dbReference type="RefSeq" id="WP_203636933.1">
    <property type="nucleotide sequence ID" value="NZ_BOLR01000002.1"/>
</dbReference>
<sequence>MAELNLTQITEALNGMFTPSNHFVFWYDDEGAFADNIAELRENLNVPIVEMAASQQFHTKLQLLEIQEAGGSALVYSPVPKPALNEDFLADFERFSRSYSADAVTMLREELQLPADQQGFVSDQQAFFASKERKMRFQKMYGPKKNPTLTMLAVLSKADEVTLSGVLRAVIHESTDADNSILSSFAKYGVLSQFWDFIAKGYGYVPDEPTLLGLMSAIFLNFAFDQGQAELPDYYYTYKITQVNNAISFIQNSRNLFTAQQDIQRTAEEVWQAVDAAQQFQKLDVSVLMHIDAFPQLDRMIVKWLTGRLLDGDVATKVGRNTLDELISQRQNMTYHEQYDQVYEIELAALRLLRFHNAGDSDDLGGLVQRYTTTEYTIDTTYRKFIQGMQKVSPDQEDLVVPLRAKVENTYLNDYLSTSINRWNQVYAPTKVPTRNLQRKFYSNFVSNQQNRTVVIISDAFRFEAAKELQAQLDQQDKFETTMDWTITGLPSVTYFGMPALLPNHQLAYAEEKKVMVDGQDCDSLEKRRAILQQEDPNSDAIGVTEFLAMSTDARTALLAGKNTLYMYHNEIDNTGESPRSENQVFDAVTRTIDQLGRVIEILRNRSIRNVLVTADHGFIYRWAPIDEANKIDISSFPTLKKEQRYAFSEHPIELTGVGSQKIGDILGNSDQRYVNYPTNFNIFKAPGAGQNYVHGGASLQEMLVPVLEVTTKRGRSQAENARIHDVTANSRITSRQLTVRLMQDDPISEVVTPAHYSIYFVDDAHRKISGETAFVADISDPDPKARIKPVRVTLAEQPFINGHTYHLVLHNDETGVEYTSDYQMDIVIQGGFGFDI</sequence>
<dbReference type="InterPro" id="IPR014060">
    <property type="entry name" value="PglZ"/>
</dbReference>
<evidence type="ECO:0000313" key="1">
    <source>
        <dbReference type="EMBL" id="MFD1428917.1"/>
    </source>
</evidence>
<keyword evidence="2" id="KW-1185">Reference proteome</keyword>
<dbReference type="Pfam" id="PF08665">
    <property type="entry name" value="PglZ"/>
    <property type="match status" value="1"/>
</dbReference>
<gene>
    <name evidence="1" type="primary">pglZ</name>
    <name evidence="1" type="ORF">ACFQ4P_01470</name>
</gene>
<reference evidence="2" key="1">
    <citation type="journal article" date="2019" name="Int. J. Syst. Evol. Microbiol.">
        <title>The Global Catalogue of Microorganisms (GCM) 10K type strain sequencing project: providing services to taxonomists for standard genome sequencing and annotation.</title>
        <authorList>
            <consortium name="The Broad Institute Genomics Platform"/>
            <consortium name="The Broad Institute Genome Sequencing Center for Infectious Disease"/>
            <person name="Wu L."/>
            <person name="Ma J."/>
        </authorList>
    </citation>
    <scope>NUCLEOTIDE SEQUENCE [LARGE SCALE GENOMIC DNA]</scope>
    <source>
        <strain evidence="2">CCM 8980</strain>
    </source>
</reference>
<evidence type="ECO:0000313" key="2">
    <source>
        <dbReference type="Proteomes" id="UP001597196"/>
    </source>
</evidence>
<name>A0ABW4CDQ2_9LACO</name>
<dbReference type="SUPFAM" id="SSF53649">
    <property type="entry name" value="Alkaline phosphatase-like"/>
    <property type="match status" value="1"/>
</dbReference>
<proteinExistence type="predicted"/>
<dbReference type="Proteomes" id="UP001597196">
    <property type="component" value="Unassembled WGS sequence"/>
</dbReference>
<dbReference type="NCBIfam" id="TIGR02687">
    <property type="entry name" value="BREX-1 system phosphatase PglZ type A"/>
    <property type="match status" value="1"/>
</dbReference>
<dbReference type="EMBL" id="JBHTOC010000001">
    <property type="protein sequence ID" value="MFD1428917.1"/>
    <property type="molecule type" value="Genomic_DNA"/>
</dbReference>